<organism evidence="1 2">
    <name type="scientific">Trifolium pratense</name>
    <name type="common">Red clover</name>
    <dbReference type="NCBI Taxonomy" id="57577"/>
    <lineage>
        <taxon>Eukaryota</taxon>
        <taxon>Viridiplantae</taxon>
        <taxon>Streptophyta</taxon>
        <taxon>Embryophyta</taxon>
        <taxon>Tracheophyta</taxon>
        <taxon>Spermatophyta</taxon>
        <taxon>Magnoliopsida</taxon>
        <taxon>eudicotyledons</taxon>
        <taxon>Gunneridae</taxon>
        <taxon>Pentapetalae</taxon>
        <taxon>rosids</taxon>
        <taxon>fabids</taxon>
        <taxon>Fabales</taxon>
        <taxon>Fabaceae</taxon>
        <taxon>Papilionoideae</taxon>
        <taxon>50 kb inversion clade</taxon>
        <taxon>NPAAA clade</taxon>
        <taxon>Hologalegina</taxon>
        <taxon>IRL clade</taxon>
        <taxon>Trifolieae</taxon>
        <taxon>Trifolium</taxon>
    </lineage>
</organism>
<dbReference type="EMBL" id="CASHSV030000001">
    <property type="protein sequence ID" value="CAJ2630632.1"/>
    <property type="molecule type" value="Genomic_DNA"/>
</dbReference>
<evidence type="ECO:0000313" key="2">
    <source>
        <dbReference type="Proteomes" id="UP001177021"/>
    </source>
</evidence>
<dbReference type="Proteomes" id="UP001177021">
    <property type="component" value="Unassembled WGS sequence"/>
</dbReference>
<keyword evidence="2" id="KW-1185">Reference proteome</keyword>
<name>A0ACB0IHZ1_TRIPR</name>
<sequence>MNTPKKHQRTLKNKDKLKQLPIIPSASLRRQHHMASSLKSRKSRSDSNFSDAHPSHSVGVGCSNRQSTEAVVSRKFPSSNPSDNKKQACSISSAGDILCCSSINSSDIRNCNNNFLKKYEQEVASKVWQGALELGVEVTTKGSTKEECI</sequence>
<accession>A0ACB0IHZ1</accession>
<reference evidence="1" key="1">
    <citation type="submission" date="2023-10" db="EMBL/GenBank/DDBJ databases">
        <authorList>
            <person name="Rodriguez Cubillos JULIANA M."/>
            <person name="De Vega J."/>
        </authorList>
    </citation>
    <scope>NUCLEOTIDE SEQUENCE</scope>
</reference>
<evidence type="ECO:0000313" key="1">
    <source>
        <dbReference type="EMBL" id="CAJ2630632.1"/>
    </source>
</evidence>
<gene>
    <name evidence="1" type="ORF">MILVUS5_LOCUS2376</name>
</gene>
<proteinExistence type="predicted"/>
<protein>
    <submittedName>
        <fullName evidence="1">Uncharacterized protein</fullName>
    </submittedName>
</protein>
<comment type="caution">
    <text evidence="1">The sequence shown here is derived from an EMBL/GenBank/DDBJ whole genome shotgun (WGS) entry which is preliminary data.</text>
</comment>